<name>A0A6U4MIU9_HEMAN</name>
<reference evidence="2" key="1">
    <citation type="submission" date="2021-01" db="EMBL/GenBank/DDBJ databases">
        <authorList>
            <person name="Corre E."/>
            <person name="Pelletier E."/>
            <person name="Niang G."/>
            <person name="Scheremetjew M."/>
            <person name="Finn R."/>
            <person name="Kale V."/>
            <person name="Holt S."/>
            <person name="Cochrane G."/>
            <person name="Meng A."/>
            <person name="Brown T."/>
            <person name="Cohen L."/>
        </authorList>
    </citation>
    <scope>NUCLEOTIDE SEQUENCE</scope>
    <source>
        <strain evidence="2">CCMP441</strain>
    </source>
</reference>
<accession>A0A6U4MIU9</accession>
<feature type="compositionally biased region" description="Basic and acidic residues" evidence="1">
    <location>
        <begin position="1"/>
        <end position="24"/>
    </location>
</feature>
<organism evidence="2">
    <name type="scientific">Hemiselmis andersenii</name>
    <name type="common">Cryptophyte alga</name>
    <dbReference type="NCBI Taxonomy" id="464988"/>
    <lineage>
        <taxon>Eukaryota</taxon>
        <taxon>Cryptophyceae</taxon>
        <taxon>Cryptomonadales</taxon>
        <taxon>Hemiselmidaceae</taxon>
        <taxon>Hemiselmis</taxon>
    </lineage>
</organism>
<dbReference type="AlphaFoldDB" id="A0A6U4MIU9"/>
<feature type="compositionally biased region" description="Acidic residues" evidence="1">
    <location>
        <begin position="25"/>
        <end position="42"/>
    </location>
</feature>
<proteinExistence type="predicted"/>
<dbReference type="Gene3D" id="3.40.50.1000">
    <property type="entry name" value="HAD superfamily/HAD-like"/>
    <property type="match status" value="1"/>
</dbReference>
<evidence type="ECO:0000313" key="2">
    <source>
        <dbReference type="EMBL" id="CAD8746122.1"/>
    </source>
</evidence>
<gene>
    <name evidence="2" type="ORF">HAND1043_LOCUS12618</name>
</gene>
<evidence type="ECO:0000256" key="1">
    <source>
        <dbReference type="SAM" id="MobiDB-lite"/>
    </source>
</evidence>
<dbReference type="Gene3D" id="1.10.40.40">
    <property type="entry name" value="Deoxyribonucleotidase, domain 2"/>
    <property type="match status" value="1"/>
</dbReference>
<dbReference type="EMBL" id="HBFK01020412">
    <property type="protein sequence ID" value="CAD8746122.1"/>
    <property type="molecule type" value="Transcribed_RNA"/>
</dbReference>
<protein>
    <submittedName>
        <fullName evidence="2">Uncharacterized protein</fullName>
    </submittedName>
</protein>
<dbReference type="InterPro" id="IPR036412">
    <property type="entry name" value="HAD-like_sf"/>
</dbReference>
<dbReference type="SUPFAM" id="SSF56784">
    <property type="entry name" value="HAD-like"/>
    <property type="match status" value="1"/>
</dbReference>
<sequence length="224" mass="25523">MEGRNHCREAKRQRTEGPAERRVEESEEEDAAYDTEPYEASEEGWATPPLAGGDKHQIDTIYCDLDGVLADFDKGFRKMTGGQAPEEYKLRDMWERIEACEWKEGFFGGLEWMEGGEELWEALAASGVRLSVLSGVPKGKEGWSTEQKIDWCERRLEGRVRDRGDLEVICCHSEHKQRWAHPRAVLIDDRAMTNGEEWKAAGGVFVHHTSLEDTLRQLSELGIV</sequence>
<dbReference type="InterPro" id="IPR023214">
    <property type="entry name" value="HAD_sf"/>
</dbReference>
<feature type="region of interest" description="Disordered" evidence="1">
    <location>
        <begin position="1"/>
        <end position="51"/>
    </location>
</feature>